<dbReference type="SUPFAM" id="SSF51126">
    <property type="entry name" value="Pectin lyase-like"/>
    <property type="match status" value="1"/>
</dbReference>
<dbReference type="InterPro" id="IPR011050">
    <property type="entry name" value="Pectin_lyase_fold/virulence"/>
</dbReference>
<keyword evidence="1 2" id="KW-0456">Lyase</keyword>
<gene>
    <name evidence="5" type="ORF">F8566_12340</name>
</gene>
<dbReference type="SMART" id="SM00656">
    <property type="entry name" value="Amb_all"/>
    <property type="match status" value="1"/>
</dbReference>
<sequence length="441" mass="47005">MRKRSCFTTALAGTAVALTALPSAPATAAATAPGFAGRDIGRQTLPAGDGWGSYSTGTTGGAAATQENVFVVRDRNALARAVAGNTPKIVYVKGAFDANVDDQGKPLTCADYAADGYSLDAFLKAYDPATWGRADPSGPLEDARAASQARQDARVKINVGSNTTIVGLGRATIKGANLMLRGVDNVIIRNLDLRDAHDCFPAWDPTDGANGAWNSEYDNITLSGATHVWLDHTTLSDAGNPDSAQPRYFGEPYQVHDGLFDVINASDFVTASWNRFRDHDKTSLIGNSDSKTTDAGHLRVTFHHNEFRNLGQRVPRVRYGQVDVYNNHFAQTAADGYSYSLGVGVKSAIVAEHNAFTLPATIKPAQVIKYWKGTAIRTGGNLVNGAPVDLLAAHNEAYDPDLSGDVGWTPSLRTTVHRPEAVPRLVAAFAGAGRLGWHSLR</sequence>
<evidence type="ECO:0000256" key="2">
    <source>
        <dbReference type="RuleBase" id="RU361173"/>
    </source>
</evidence>
<dbReference type="GO" id="GO:0030570">
    <property type="term" value="F:pectate lyase activity"/>
    <property type="evidence" value="ECO:0007669"/>
    <property type="project" value="InterPro"/>
</dbReference>
<evidence type="ECO:0000313" key="5">
    <source>
        <dbReference type="EMBL" id="KAB2349556.1"/>
    </source>
</evidence>
<evidence type="ECO:0000256" key="3">
    <source>
        <dbReference type="SAM" id="SignalP"/>
    </source>
</evidence>
<evidence type="ECO:0000313" key="6">
    <source>
        <dbReference type="Proteomes" id="UP000468735"/>
    </source>
</evidence>
<dbReference type="Gene3D" id="2.160.20.10">
    <property type="entry name" value="Single-stranded right-handed beta-helix, Pectin lyase-like"/>
    <property type="match status" value="1"/>
</dbReference>
<name>A0A6H9YUS4_9ACTN</name>
<comment type="subcellular location">
    <subcellularLocation>
        <location evidence="2">Secreted</location>
    </subcellularLocation>
</comment>
<dbReference type="Proteomes" id="UP000468735">
    <property type="component" value="Unassembled WGS sequence"/>
</dbReference>
<keyword evidence="2" id="KW-0964">Secreted</keyword>
<keyword evidence="2" id="KW-0119">Carbohydrate metabolism</keyword>
<dbReference type="GO" id="GO:0005576">
    <property type="term" value="C:extracellular region"/>
    <property type="evidence" value="ECO:0007669"/>
    <property type="project" value="UniProtKB-SubCell"/>
</dbReference>
<comment type="similarity">
    <text evidence="2">Belongs to the polysaccharide lyase 1 family.</text>
</comment>
<dbReference type="GO" id="GO:0000272">
    <property type="term" value="P:polysaccharide catabolic process"/>
    <property type="evidence" value="ECO:0007669"/>
    <property type="project" value="UniProtKB-KW"/>
</dbReference>
<feature type="signal peptide" evidence="3">
    <location>
        <begin position="1"/>
        <end position="28"/>
    </location>
</feature>
<dbReference type="InterPro" id="IPR002022">
    <property type="entry name" value="Pec_lyase"/>
</dbReference>
<proteinExistence type="inferred from homology"/>
<comment type="caution">
    <text evidence="5">The sequence shown here is derived from an EMBL/GenBank/DDBJ whole genome shotgun (WGS) entry which is preliminary data.</text>
</comment>
<dbReference type="AlphaFoldDB" id="A0A6H9YUS4"/>
<feature type="chain" id="PRO_5026136896" evidence="3">
    <location>
        <begin position="29"/>
        <end position="441"/>
    </location>
</feature>
<evidence type="ECO:0000256" key="1">
    <source>
        <dbReference type="ARBA" id="ARBA00023239"/>
    </source>
</evidence>
<evidence type="ECO:0000259" key="4">
    <source>
        <dbReference type="SMART" id="SM00656"/>
    </source>
</evidence>
<accession>A0A6H9YUS4</accession>
<reference evidence="5 6" key="1">
    <citation type="submission" date="2019-09" db="EMBL/GenBank/DDBJ databases">
        <title>Actinomadura physcomitrii sp. nov., a novel actinomycete isolated from moss [Physcomitrium sphaericum (Ludw) Fuernr].</title>
        <authorList>
            <person name="Zhuang X."/>
            <person name="Liu C."/>
        </authorList>
    </citation>
    <scope>NUCLEOTIDE SEQUENCE [LARGE SCALE GENOMIC DNA]</scope>
    <source>
        <strain evidence="5 6">HMC1</strain>
    </source>
</reference>
<dbReference type="InterPro" id="IPR012334">
    <property type="entry name" value="Pectin_lyas_fold"/>
</dbReference>
<protein>
    <submittedName>
        <fullName evidence="5">Polysaccharide lyase family 1 protein</fullName>
    </submittedName>
</protein>
<dbReference type="RefSeq" id="WP_151560325.1">
    <property type="nucleotide sequence ID" value="NZ_WBMT01000005.1"/>
</dbReference>
<dbReference type="OrthoDB" id="9804661at2"/>
<dbReference type="Pfam" id="PF00544">
    <property type="entry name" value="Pectate_lyase_4"/>
    <property type="match status" value="1"/>
</dbReference>
<organism evidence="5 6">
    <name type="scientific">Actinomadura rudentiformis</name>
    <dbReference type="NCBI Taxonomy" id="359158"/>
    <lineage>
        <taxon>Bacteria</taxon>
        <taxon>Bacillati</taxon>
        <taxon>Actinomycetota</taxon>
        <taxon>Actinomycetes</taxon>
        <taxon>Streptosporangiales</taxon>
        <taxon>Thermomonosporaceae</taxon>
        <taxon>Actinomadura</taxon>
    </lineage>
</organism>
<dbReference type="PANTHER" id="PTHR31683">
    <property type="entry name" value="PECTATE LYASE 18-RELATED"/>
    <property type="match status" value="1"/>
</dbReference>
<dbReference type="InterPro" id="IPR045032">
    <property type="entry name" value="PEL"/>
</dbReference>
<keyword evidence="3" id="KW-0732">Signal</keyword>
<dbReference type="EMBL" id="WBMT01000005">
    <property type="protein sequence ID" value="KAB2349556.1"/>
    <property type="molecule type" value="Genomic_DNA"/>
</dbReference>
<keyword evidence="6" id="KW-1185">Reference proteome</keyword>
<dbReference type="PANTHER" id="PTHR31683:SF18">
    <property type="entry name" value="PECTATE LYASE 21-RELATED"/>
    <property type="match status" value="1"/>
</dbReference>
<keyword evidence="2" id="KW-0624">Polysaccharide degradation</keyword>
<feature type="domain" description="Pectate lyase" evidence="4">
    <location>
        <begin position="114"/>
        <end position="362"/>
    </location>
</feature>